<reference evidence="1" key="1">
    <citation type="journal article" date="2020" name="Stud. Mycol.">
        <title>101 Dothideomycetes genomes: a test case for predicting lifestyles and emergence of pathogens.</title>
        <authorList>
            <person name="Haridas S."/>
            <person name="Albert R."/>
            <person name="Binder M."/>
            <person name="Bloem J."/>
            <person name="Labutti K."/>
            <person name="Salamov A."/>
            <person name="Andreopoulos B."/>
            <person name="Baker S."/>
            <person name="Barry K."/>
            <person name="Bills G."/>
            <person name="Bluhm B."/>
            <person name="Cannon C."/>
            <person name="Castanera R."/>
            <person name="Culley D."/>
            <person name="Daum C."/>
            <person name="Ezra D."/>
            <person name="Gonzalez J."/>
            <person name="Henrissat B."/>
            <person name="Kuo A."/>
            <person name="Liang C."/>
            <person name="Lipzen A."/>
            <person name="Lutzoni F."/>
            <person name="Magnuson J."/>
            <person name="Mondo S."/>
            <person name="Nolan M."/>
            <person name="Ohm R."/>
            <person name="Pangilinan J."/>
            <person name="Park H.-J."/>
            <person name="Ramirez L."/>
            <person name="Alfaro M."/>
            <person name="Sun H."/>
            <person name="Tritt A."/>
            <person name="Yoshinaga Y."/>
            <person name="Zwiers L.-H."/>
            <person name="Turgeon B."/>
            <person name="Goodwin S."/>
            <person name="Spatafora J."/>
            <person name="Crous P."/>
            <person name="Grigoriev I."/>
        </authorList>
    </citation>
    <scope>NUCLEOTIDE SEQUENCE</scope>
    <source>
        <strain evidence="1">CBS 473.64</strain>
    </source>
</reference>
<evidence type="ECO:0000313" key="2">
    <source>
        <dbReference type="Proteomes" id="UP000799753"/>
    </source>
</evidence>
<dbReference type="EMBL" id="MU006782">
    <property type="protein sequence ID" value="KAF2642052.1"/>
    <property type="molecule type" value="Genomic_DNA"/>
</dbReference>
<organism evidence="1 2">
    <name type="scientific">Massarina eburnea CBS 473.64</name>
    <dbReference type="NCBI Taxonomy" id="1395130"/>
    <lineage>
        <taxon>Eukaryota</taxon>
        <taxon>Fungi</taxon>
        <taxon>Dikarya</taxon>
        <taxon>Ascomycota</taxon>
        <taxon>Pezizomycotina</taxon>
        <taxon>Dothideomycetes</taxon>
        <taxon>Pleosporomycetidae</taxon>
        <taxon>Pleosporales</taxon>
        <taxon>Massarineae</taxon>
        <taxon>Massarinaceae</taxon>
        <taxon>Massarina</taxon>
    </lineage>
</organism>
<protein>
    <submittedName>
        <fullName evidence="1">Uncharacterized protein</fullName>
    </submittedName>
</protein>
<dbReference type="Proteomes" id="UP000799753">
    <property type="component" value="Unassembled WGS sequence"/>
</dbReference>
<accession>A0A6A6S4H9</accession>
<keyword evidence="2" id="KW-1185">Reference proteome</keyword>
<proteinExistence type="predicted"/>
<name>A0A6A6S4H9_9PLEO</name>
<sequence length="101" mass="10993">MHGVVLKVLVRISIILEFRKPDQLKAQAAGLGLGPEAQELLKMYTPPGNAHVIDTPASQFLNVEGAVINEIPQVISVITSSWTLVFEKLKTKFEDVIGVQG</sequence>
<evidence type="ECO:0000313" key="1">
    <source>
        <dbReference type="EMBL" id="KAF2642052.1"/>
    </source>
</evidence>
<dbReference type="OrthoDB" id="16820at2759"/>
<gene>
    <name evidence="1" type="ORF">P280DRAFT_517051</name>
</gene>
<dbReference type="AlphaFoldDB" id="A0A6A6S4H9"/>